<dbReference type="InterPro" id="IPR011990">
    <property type="entry name" value="TPR-like_helical_dom_sf"/>
</dbReference>
<keyword evidence="3" id="KW-0732">Signal</keyword>
<evidence type="ECO:0000256" key="3">
    <source>
        <dbReference type="SAM" id="SignalP"/>
    </source>
</evidence>
<feature type="chain" id="PRO_5039461834" description="Tetratricopeptide repeat protein" evidence="3">
    <location>
        <begin position="21"/>
        <end position="545"/>
    </location>
</feature>
<keyword evidence="2" id="KW-1133">Transmembrane helix</keyword>
<evidence type="ECO:0008006" key="6">
    <source>
        <dbReference type="Google" id="ProtNLM"/>
    </source>
</evidence>
<protein>
    <recommendedName>
        <fullName evidence="6">Tetratricopeptide repeat protein</fullName>
    </recommendedName>
</protein>
<evidence type="ECO:0000256" key="2">
    <source>
        <dbReference type="SAM" id="Phobius"/>
    </source>
</evidence>
<dbReference type="SMART" id="SM00028">
    <property type="entry name" value="TPR"/>
    <property type="match status" value="3"/>
</dbReference>
<evidence type="ECO:0000313" key="4">
    <source>
        <dbReference type="EMBL" id="MBO8472380.1"/>
    </source>
</evidence>
<accession>A0A9D9IHP8</accession>
<keyword evidence="2" id="KW-0812">Transmembrane</keyword>
<organism evidence="4 5">
    <name type="scientific">Candidatus Merdivivens pullicola</name>
    <dbReference type="NCBI Taxonomy" id="2840872"/>
    <lineage>
        <taxon>Bacteria</taxon>
        <taxon>Pseudomonadati</taxon>
        <taxon>Bacteroidota</taxon>
        <taxon>Bacteroidia</taxon>
        <taxon>Bacteroidales</taxon>
        <taxon>Muribaculaceae</taxon>
        <taxon>Muribaculaceae incertae sedis</taxon>
        <taxon>Candidatus Merdivivens</taxon>
    </lineage>
</organism>
<dbReference type="PROSITE" id="PS51257">
    <property type="entry name" value="PROKAR_LIPOPROTEIN"/>
    <property type="match status" value="1"/>
</dbReference>
<dbReference type="SUPFAM" id="SSF48452">
    <property type="entry name" value="TPR-like"/>
    <property type="match status" value="1"/>
</dbReference>
<feature type="transmembrane region" description="Helical" evidence="2">
    <location>
        <begin position="331"/>
        <end position="355"/>
    </location>
</feature>
<keyword evidence="1" id="KW-0802">TPR repeat</keyword>
<dbReference type="InterPro" id="IPR019734">
    <property type="entry name" value="TPR_rpt"/>
</dbReference>
<reference evidence="4" key="1">
    <citation type="submission" date="2020-10" db="EMBL/GenBank/DDBJ databases">
        <authorList>
            <person name="Gilroy R."/>
        </authorList>
    </citation>
    <scope>NUCLEOTIDE SEQUENCE</scope>
    <source>
        <strain evidence="4">B1-8020</strain>
    </source>
</reference>
<proteinExistence type="predicted"/>
<reference evidence="4" key="2">
    <citation type="journal article" date="2021" name="PeerJ">
        <title>Extensive microbial diversity within the chicken gut microbiome revealed by metagenomics and culture.</title>
        <authorList>
            <person name="Gilroy R."/>
            <person name="Ravi A."/>
            <person name="Getino M."/>
            <person name="Pursley I."/>
            <person name="Horton D.L."/>
            <person name="Alikhan N.F."/>
            <person name="Baker D."/>
            <person name="Gharbi K."/>
            <person name="Hall N."/>
            <person name="Watson M."/>
            <person name="Adriaenssens E.M."/>
            <person name="Foster-Nyarko E."/>
            <person name="Jarju S."/>
            <person name="Secka A."/>
            <person name="Antonio M."/>
            <person name="Oren A."/>
            <person name="Chaudhuri R.R."/>
            <person name="La Ragione R."/>
            <person name="Hildebrand F."/>
            <person name="Pallen M.J."/>
        </authorList>
    </citation>
    <scope>NUCLEOTIDE SEQUENCE</scope>
    <source>
        <strain evidence="4">B1-8020</strain>
    </source>
</reference>
<keyword evidence="2" id="KW-0472">Membrane</keyword>
<feature type="repeat" description="TPR" evidence="1">
    <location>
        <begin position="108"/>
        <end position="141"/>
    </location>
</feature>
<dbReference type="EMBL" id="JADIMA010000020">
    <property type="protein sequence ID" value="MBO8472380.1"/>
    <property type="molecule type" value="Genomic_DNA"/>
</dbReference>
<sequence length="545" mass="62217">MKIRILFCLLLVMASCSCCDSVDDAAKARDALMTIQRLYNQNALPDNDSLIMVAVDWYESNGQDKELALSCYYCGYIYYIQGMKDKAAEFYSKALVHAERCGDTTSLPMIYNAIGYMYKHQNDSEEALSMFSRSADLLDSSGRYKDSFVPRYNEIEMLNLLGRYDEALACVAKAVENAGKVGDTTAVLELAGMKAAIVVNDTAKQASVHEVLHELYDIYDKYNSGMVPQSHYGTIGILAYLNGDFMSARKYMSAGITFSPEYLKIVLEHYLSLLEEQEGNHLEALIHERASSKMKDTLYEENKVSLIQAAEEKYENEYLQKSYDLLKSKHVYQVSALVLIILLSAGIFMSVFIFYRHKLKEQKKRTEEITAYIDTIHSEYDEISEKYASLNERFSKQSGIGEQMSRLLGKRMDSLRELLEIASRYESRPALFYAKFKESVKVSSQYNRKWEEEVISITNLSYGNIIEDLKEAHPDLTVHELCYCCFVCLGFSPQSIRVLYDHTNLNSIYTVRSKIRSKLGLVNSSKSLDSYFKELLESKGVDVLY</sequence>
<comment type="caution">
    <text evidence="4">The sequence shown here is derived from an EMBL/GenBank/DDBJ whole genome shotgun (WGS) entry which is preliminary data.</text>
</comment>
<dbReference type="AlphaFoldDB" id="A0A9D9IHP8"/>
<dbReference type="PROSITE" id="PS50005">
    <property type="entry name" value="TPR"/>
    <property type="match status" value="1"/>
</dbReference>
<dbReference type="Gene3D" id="1.25.40.10">
    <property type="entry name" value="Tetratricopeptide repeat domain"/>
    <property type="match status" value="1"/>
</dbReference>
<gene>
    <name evidence="4" type="ORF">IAB81_01955</name>
</gene>
<evidence type="ECO:0000313" key="5">
    <source>
        <dbReference type="Proteomes" id="UP000823604"/>
    </source>
</evidence>
<evidence type="ECO:0000256" key="1">
    <source>
        <dbReference type="PROSITE-ProRule" id="PRU00339"/>
    </source>
</evidence>
<name>A0A9D9IHP8_9BACT</name>
<feature type="signal peptide" evidence="3">
    <location>
        <begin position="1"/>
        <end position="20"/>
    </location>
</feature>
<dbReference type="Proteomes" id="UP000823604">
    <property type="component" value="Unassembled WGS sequence"/>
</dbReference>